<feature type="compositionally biased region" description="Polar residues" evidence="10">
    <location>
        <begin position="632"/>
        <end position="646"/>
    </location>
</feature>
<dbReference type="GO" id="GO:0043130">
    <property type="term" value="F:ubiquitin binding"/>
    <property type="evidence" value="ECO:0007669"/>
    <property type="project" value="InterPro"/>
</dbReference>
<keyword evidence="4" id="KW-0479">Metal-binding</keyword>
<dbReference type="FunFam" id="3.30.40.10:FF:000028">
    <property type="entry name" value="Putative hepatocyte growth factor-regulated tyrosine kinase substrate"/>
    <property type="match status" value="1"/>
</dbReference>
<keyword evidence="13" id="KW-0808">Transferase</keyword>
<comment type="subcellular location">
    <subcellularLocation>
        <location evidence="7">Cytoplasm</location>
        <location evidence="7">Cell cortex</location>
    </subcellularLocation>
    <subcellularLocation>
        <location evidence="7">Cytoplasm</location>
        <location evidence="7">Perinuclear region</location>
    </subcellularLocation>
</comment>
<dbReference type="PROSITE" id="PS50330">
    <property type="entry name" value="UIM"/>
    <property type="match status" value="1"/>
</dbReference>
<feature type="compositionally biased region" description="Basic and acidic residues" evidence="10">
    <location>
        <begin position="272"/>
        <end position="281"/>
    </location>
</feature>
<evidence type="ECO:0000256" key="10">
    <source>
        <dbReference type="SAM" id="MobiDB-lite"/>
    </source>
</evidence>
<evidence type="ECO:0000313" key="14">
    <source>
        <dbReference type="Proteomes" id="UP000008237"/>
    </source>
</evidence>
<feature type="compositionally biased region" description="Polar residues" evidence="10">
    <location>
        <begin position="769"/>
        <end position="790"/>
    </location>
</feature>
<sequence length="833" mass="92598">MFRSTNFEKLLDKATSHLQLEPDWPTILQICDLIRQSDVQPKVALAAIKKKITNTNPHVALYALLVLESCVKNCGTLIHDEIATKQYMEQLKDLVKTSQHENVRQKTLELIQAWAHAFRNSPKYRAVQDTLNIMKTEGYQFPVLKESDAMFRADTAPAWADGEVCHRCRVTFGVMQRKHHCRACGQVFCSQCSNKLSTLPKFGIEKEVRVCEACYEKVNKPSTVQTKDTDLPAEYINSTLAQQQQVPPRKTEEELREEEELNLAIALSQSEAEQKEKEKKRATSALKSNSTPISRITYSPPPSPGPSPSRTQEEDEIDPELAKYLNRKYWEQRQTVIEEHGSRADVTSPSAPNISSPMPQKVVLMKQENGEVDNQMEEFVSGLRSQVEIFVNRMKSNSSRGRSIANDSSVQTLFMNITAMHSRLLRYIQEQDDSRVYYEGLQDKLTQMKDARAALDALREEHKEKLRRRAEEAERQRQMLMAQKLAIMRKKKQEYLQYQRQLALQKIQEQEREMQMRQEQQKQQYIITGYQAVSGFMGPSQGSPVRHVQYPTPGANYNPMSPTNQGVYMYGQPPMGQYPMQSYNMPPMNVPVHMMSQIPNPEQQPSDPSMQGQENIGRVSISGPGMMPQMTPPIQQLQPPNNHQISGPQQQGPPVHVPTGQASTGRHMPPQQAASSQMPQQAPPTQIGLPPASQGHMGSSSAGPVVPGGHMPTGPMVGLPPQIGSQQPSTLPGTQGSSMPAHVYNAAISSQTTGVMQAPAGTGNGPAPVTSQALAGPQVSSVPTMQQGMPQNPVAAQSVPFQPVPPAPAPAANEAPQDEEDTKPRTAELISFD</sequence>
<dbReference type="SMART" id="SM00288">
    <property type="entry name" value="VHS"/>
    <property type="match status" value="1"/>
</dbReference>
<feature type="coiled-coil region" evidence="9">
    <location>
        <begin position="441"/>
        <end position="524"/>
    </location>
</feature>
<evidence type="ECO:0000259" key="11">
    <source>
        <dbReference type="PROSITE" id="PS50178"/>
    </source>
</evidence>
<dbReference type="GO" id="GO:0008270">
    <property type="term" value="F:zinc ion binding"/>
    <property type="evidence" value="ECO:0007669"/>
    <property type="project" value="UniProtKB-KW"/>
</dbReference>
<dbReference type="PROSITE" id="PS50179">
    <property type="entry name" value="VHS"/>
    <property type="match status" value="1"/>
</dbReference>
<dbReference type="Proteomes" id="UP000008237">
    <property type="component" value="Unassembled WGS sequence"/>
</dbReference>
<dbReference type="SUPFAM" id="SSF57903">
    <property type="entry name" value="FYVE/PHD zinc finger"/>
    <property type="match status" value="1"/>
</dbReference>
<dbReference type="GO" id="GO:0032456">
    <property type="term" value="P:endocytic recycling"/>
    <property type="evidence" value="ECO:0007669"/>
    <property type="project" value="TreeGrafter"/>
</dbReference>
<dbReference type="InParanoid" id="E2BSP8"/>
<evidence type="ECO:0000256" key="8">
    <source>
        <dbReference type="PROSITE-ProRule" id="PRU00091"/>
    </source>
</evidence>
<reference evidence="13 14" key="1">
    <citation type="journal article" date="2010" name="Science">
        <title>Genomic comparison of the ants Camponotus floridanus and Harpegnathos saltator.</title>
        <authorList>
            <person name="Bonasio R."/>
            <person name="Zhang G."/>
            <person name="Ye C."/>
            <person name="Mutti N.S."/>
            <person name="Fang X."/>
            <person name="Qin N."/>
            <person name="Donahue G."/>
            <person name="Yang P."/>
            <person name="Li Q."/>
            <person name="Li C."/>
            <person name="Zhang P."/>
            <person name="Huang Z."/>
            <person name="Berger S.L."/>
            <person name="Reinberg D."/>
            <person name="Wang J."/>
            <person name="Liebig J."/>
        </authorList>
    </citation>
    <scope>NUCLEOTIDE SEQUENCE [LARGE SCALE GENOMIC DNA]</scope>
    <source>
        <strain evidence="13 14">R22 G/1</strain>
    </source>
</reference>
<dbReference type="PANTHER" id="PTHR46275:SF1">
    <property type="entry name" value="HEPATOCYTE GROWTH FACTOR-REGULATED TYROSINE KINASE SUBSTRATE"/>
    <property type="match status" value="1"/>
</dbReference>
<dbReference type="InterPro" id="IPR002014">
    <property type="entry name" value="VHS_dom"/>
</dbReference>
<comment type="function">
    <text evidence="7">Essential role in endosome membrane invagination and formation of multivesicular bodies, MVBs. Required during gastrulation and appears to regulate early embryonic signaling pathways. Inhibits tyrosine kinase receptor signaling by promoting degradation of the tyrosine-phosphorylated, active receptor, potentially by sorting activated receptors into MVBs. The MVBs are then trafficked to the lysosome where their contents are degraded.</text>
</comment>
<dbReference type="Gene3D" id="3.30.40.10">
    <property type="entry name" value="Zinc/RING finger domain, C3HC4 (zinc finger)"/>
    <property type="match status" value="1"/>
</dbReference>
<dbReference type="GO" id="GO:0005938">
    <property type="term" value="C:cell cortex"/>
    <property type="evidence" value="ECO:0007669"/>
    <property type="project" value="UniProtKB-SubCell"/>
</dbReference>
<dbReference type="AlphaFoldDB" id="E2BSP8"/>
<dbReference type="CDD" id="cd15720">
    <property type="entry name" value="FYVE_Hrs"/>
    <property type="match status" value="1"/>
</dbReference>
<keyword evidence="13" id="KW-0418">Kinase</keyword>
<dbReference type="GO" id="GO:0048471">
    <property type="term" value="C:perinuclear region of cytoplasm"/>
    <property type="evidence" value="ECO:0007669"/>
    <property type="project" value="UniProtKB-SubCell"/>
</dbReference>
<feature type="compositionally biased region" description="Polar residues" evidence="10">
    <location>
        <begin position="285"/>
        <end position="297"/>
    </location>
</feature>
<dbReference type="GO" id="GO:0031623">
    <property type="term" value="P:receptor internalization"/>
    <property type="evidence" value="ECO:0007669"/>
    <property type="project" value="TreeGrafter"/>
</dbReference>
<dbReference type="InterPro" id="IPR024641">
    <property type="entry name" value="HRS_helical"/>
</dbReference>
<dbReference type="InterPro" id="IPR003903">
    <property type="entry name" value="UIM_dom"/>
</dbReference>
<dbReference type="GO" id="GO:0005769">
    <property type="term" value="C:early endosome"/>
    <property type="evidence" value="ECO:0007669"/>
    <property type="project" value="TreeGrafter"/>
</dbReference>
<dbReference type="KEGG" id="hst:105186135"/>
<feature type="region of interest" description="Disordered" evidence="10">
    <location>
        <begin position="761"/>
        <end position="833"/>
    </location>
</feature>
<keyword evidence="3" id="KW-0597">Phosphoprotein</keyword>
<dbReference type="InterPro" id="IPR008942">
    <property type="entry name" value="ENTH_VHS"/>
</dbReference>
<dbReference type="PANTHER" id="PTHR46275">
    <property type="entry name" value="HEPATOCYTE GROWTH FACTOR-REGULATED TYROSINE KINASE SUBSTRATE"/>
    <property type="match status" value="1"/>
</dbReference>
<dbReference type="FunCoup" id="E2BSP8">
    <property type="interactions" value="1606"/>
</dbReference>
<dbReference type="Pfam" id="PF00790">
    <property type="entry name" value="VHS"/>
    <property type="match status" value="1"/>
</dbReference>
<feature type="domain" description="VHS" evidence="12">
    <location>
        <begin position="14"/>
        <end position="142"/>
    </location>
</feature>
<feature type="compositionally biased region" description="Low complexity" evidence="10">
    <location>
        <begin position="698"/>
        <end position="709"/>
    </location>
</feature>
<evidence type="ECO:0000256" key="7">
    <source>
        <dbReference type="PIRNR" id="PIRNR036956"/>
    </source>
</evidence>
<dbReference type="SUPFAM" id="SSF48464">
    <property type="entry name" value="ENTH/VHS domain"/>
    <property type="match status" value="1"/>
</dbReference>
<feature type="compositionally biased region" description="Low complexity" evidence="10">
    <location>
        <begin position="668"/>
        <end position="684"/>
    </location>
</feature>
<dbReference type="Pfam" id="PF01363">
    <property type="entry name" value="FYVE"/>
    <property type="match status" value="1"/>
</dbReference>
<protein>
    <recommendedName>
        <fullName evidence="1 7">Hepatocyte growth factor-regulated tyrosine kinase substrate</fullName>
    </recommendedName>
</protein>
<accession>E2BSP8</accession>
<dbReference type="OMA" id="MILHQRQ"/>
<gene>
    <name evidence="13" type="ORF">EAI_01661</name>
</gene>
<evidence type="ECO:0000256" key="9">
    <source>
        <dbReference type="SAM" id="Coils"/>
    </source>
</evidence>
<keyword evidence="6" id="KW-0862">Zinc</keyword>
<feature type="compositionally biased region" description="Low complexity" evidence="10">
    <location>
        <begin position="647"/>
        <end position="661"/>
    </location>
</feature>
<dbReference type="GO" id="GO:0035091">
    <property type="term" value="F:phosphatidylinositol binding"/>
    <property type="evidence" value="ECO:0007669"/>
    <property type="project" value="InterPro"/>
</dbReference>
<dbReference type="CDD" id="cd03569">
    <property type="entry name" value="VHS_Hrs"/>
    <property type="match status" value="1"/>
</dbReference>
<keyword evidence="2" id="KW-0963">Cytoplasm</keyword>
<dbReference type="InterPro" id="IPR000306">
    <property type="entry name" value="Znf_FYVE"/>
</dbReference>
<keyword evidence="14" id="KW-1185">Reference proteome</keyword>
<dbReference type="InterPro" id="IPR017455">
    <property type="entry name" value="Znf_FYVE-rel"/>
</dbReference>
<feature type="region of interest" description="Disordered" evidence="10">
    <location>
        <begin position="597"/>
        <end position="737"/>
    </location>
</feature>
<dbReference type="CDD" id="cd21387">
    <property type="entry name" value="GAT_Hrs"/>
    <property type="match status" value="1"/>
</dbReference>
<organism evidence="14">
    <name type="scientific">Harpegnathos saltator</name>
    <name type="common">Jerdon's jumping ant</name>
    <dbReference type="NCBI Taxonomy" id="610380"/>
    <lineage>
        <taxon>Eukaryota</taxon>
        <taxon>Metazoa</taxon>
        <taxon>Ecdysozoa</taxon>
        <taxon>Arthropoda</taxon>
        <taxon>Hexapoda</taxon>
        <taxon>Insecta</taxon>
        <taxon>Pterygota</taxon>
        <taxon>Neoptera</taxon>
        <taxon>Endopterygota</taxon>
        <taxon>Hymenoptera</taxon>
        <taxon>Apocrita</taxon>
        <taxon>Aculeata</taxon>
        <taxon>Formicoidea</taxon>
        <taxon>Formicidae</taxon>
        <taxon>Ponerinae</taxon>
        <taxon>Ponerini</taxon>
        <taxon>Harpegnathos</taxon>
    </lineage>
</organism>
<dbReference type="InterPro" id="IPR013083">
    <property type="entry name" value="Znf_RING/FYVE/PHD"/>
</dbReference>
<evidence type="ECO:0000256" key="4">
    <source>
        <dbReference type="ARBA" id="ARBA00022723"/>
    </source>
</evidence>
<dbReference type="InterPro" id="IPR011011">
    <property type="entry name" value="Znf_FYVE_PHD"/>
</dbReference>
<dbReference type="PhylomeDB" id="E2BSP8"/>
<feature type="domain" description="FYVE-type" evidence="11">
    <location>
        <begin position="159"/>
        <end position="219"/>
    </location>
</feature>
<dbReference type="Gene3D" id="1.25.40.90">
    <property type="match status" value="1"/>
</dbReference>
<keyword evidence="9" id="KW-0175">Coiled coil</keyword>
<dbReference type="EMBL" id="GL450241">
    <property type="protein sequence ID" value="EFN81294.1"/>
    <property type="molecule type" value="Genomic_DNA"/>
</dbReference>
<evidence type="ECO:0000256" key="6">
    <source>
        <dbReference type="ARBA" id="ARBA00022833"/>
    </source>
</evidence>
<dbReference type="PROSITE" id="PS50178">
    <property type="entry name" value="ZF_FYVE"/>
    <property type="match status" value="1"/>
</dbReference>
<feature type="compositionally biased region" description="Polar residues" evidence="10">
    <location>
        <begin position="597"/>
        <end position="614"/>
    </location>
</feature>
<evidence type="ECO:0000256" key="2">
    <source>
        <dbReference type="ARBA" id="ARBA00022490"/>
    </source>
</evidence>
<dbReference type="OrthoDB" id="957735at2759"/>
<evidence type="ECO:0000256" key="1">
    <source>
        <dbReference type="ARBA" id="ARBA00015450"/>
    </source>
</evidence>
<name>E2BSP8_HARSA</name>
<evidence type="ECO:0000259" key="12">
    <source>
        <dbReference type="PROSITE" id="PS50179"/>
    </source>
</evidence>
<dbReference type="Gene3D" id="1.20.5.1940">
    <property type="match status" value="1"/>
</dbReference>
<dbReference type="Pfam" id="PF12210">
    <property type="entry name" value="Hrs_helical"/>
    <property type="match status" value="1"/>
</dbReference>
<evidence type="ECO:0000256" key="5">
    <source>
        <dbReference type="ARBA" id="ARBA00022771"/>
    </source>
</evidence>
<dbReference type="GO" id="GO:0016301">
    <property type="term" value="F:kinase activity"/>
    <property type="evidence" value="ECO:0007669"/>
    <property type="project" value="UniProtKB-KW"/>
</dbReference>
<feature type="compositionally biased region" description="Polar residues" evidence="10">
    <location>
        <begin position="723"/>
        <end position="737"/>
    </location>
</feature>
<evidence type="ECO:0000313" key="13">
    <source>
        <dbReference type="EMBL" id="EFN81294.1"/>
    </source>
</evidence>
<dbReference type="InterPro" id="IPR017073">
    <property type="entry name" value="HGS/VPS27"/>
</dbReference>
<evidence type="ECO:0000256" key="3">
    <source>
        <dbReference type="ARBA" id="ARBA00022553"/>
    </source>
</evidence>
<dbReference type="FunFam" id="1.25.40.90:FF:000014">
    <property type="entry name" value="Hepatocyte growth factor-regulated tyrosine kinase substrate"/>
    <property type="match status" value="1"/>
</dbReference>
<dbReference type="STRING" id="610380.E2BSP8"/>
<proteinExistence type="predicted"/>
<keyword evidence="5 8" id="KW-0863">Zinc-finger</keyword>
<feature type="region of interest" description="Disordered" evidence="10">
    <location>
        <begin position="266"/>
        <end position="317"/>
    </location>
</feature>
<dbReference type="SMART" id="SM00064">
    <property type="entry name" value="FYVE"/>
    <property type="match status" value="1"/>
</dbReference>
<dbReference type="PIRSF" id="PIRSF036956">
    <property type="entry name" value="Hrs_Vps27"/>
    <property type="match status" value="1"/>
</dbReference>